<evidence type="ECO:0000256" key="10">
    <source>
        <dbReference type="SAM" id="MobiDB-lite"/>
    </source>
</evidence>
<dbReference type="InterPro" id="IPR038257">
    <property type="entry name" value="CRISPR-assoc_Cas3_HD_sf"/>
</dbReference>
<dbReference type="Proteomes" id="UP000276526">
    <property type="component" value="Unassembled WGS sequence"/>
</dbReference>
<dbReference type="GO" id="GO:0004519">
    <property type="term" value="F:endonuclease activity"/>
    <property type="evidence" value="ECO:0007669"/>
    <property type="project" value="UniProtKB-KW"/>
</dbReference>
<evidence type="ECO:0000259" key="11">
    <source>
        <dbReference type="PROSITE" id="PS51192"/>
    </source>
</evidence>
<feature type="region of interest" description="Disordered" evidence="10">
    <location>
        <begin position="769"/>
        <end position="794"/>
    </location>
</feature>
<keyword evidence="8" id="KW-0067">ATP-binding</keyword>
<comment type="similarity">
    <text evidence="2">In the central section; belongs to the CRISPR-associated helicase Cas3 family.</text>
</comment>
<dbReference type="PROSITE" id="PS51192">
    <property type="entry name" value="HELICASE_ATP_BIND_1"/>
    <property type="match status" value="1"/>
</dbReference>
<dbReference type="Gene3D" id="1.10.3210.30">
    <property type="match status" value="1"/>
</dbReference>
<dbReference type="GO" id="GO:0003723">
    <property type="term" value="F:RNA binding"/>
    <property type="evidence" value="ECO:0007669"/>
    <property type="project" value="TreeGrafter"/>
</dbReference>
<dbReference type="GO" id="GO:0003724">
    <property type="term" value="F:RNA helicase activity"/>
    <property type="evidence" value="ECO:0007669"/>
    <property type="project" value="TreeGrafter"/>
</dbReference>
<evidence type="ECO:0000256" key="3">
    <source>
        <dbReference type="ARBA" id="ARBA00022722"/>
    </source>
</evidence>
<dbReference type="GO" id="GO:0046872">
    <property type="term" value="F:metal ion binding"/>
    <property type="evidence" value="ECO:0007669"/>
    <property type="project" value="UniProtKB-KW"/>
</dbReference>
<dbReference type="GO" id="GO:0051607">
    <property type="term" value="P:defense response to virus"/>
    <property type="evidence" value="ECO:0007669"/>
    <property type="project" value="UniProtKB-KW"/>
</dbReference>
<dbReference type="PROSITE" id="PS51643">
    <property type="entry name" value="HD_CAS3"/>
    <property type="match status" value="1"/>
</dbReference>
<dbReference type="Gene3D" id="3.40.50.300">
    <property type="entry name" value="P-loop containing nucleotide triphosphate hydrolases"/>
    <property type="match status" value="2"/>
</dbReference>
<keyword evidence="3" id="KW-0540">Nuclease</keyword>
<dbReference type="InterPro" id="IPR050547">
    <property type="entry name" value="DEAD_box_RNA_helicases"/>
</dbReference>
<proteinExistence type="inferred from homology"/>
<evidence type="ECO:0000256" key="2">
    <source>
        <dbReference type="ARBA" id="ARBA00009046"/>
    </source>
</evidence>
<keyword evidence="9" id="KW-0051">Antiviral defense</keyword>
<dbReference type="SUPFAM" id="SSF52540">
    <property type="entry name" value="P-loop containing nucleoside triphosphate hydrolases"/>
    <property type="match status" value="1"/>
</dbReference>
<dbReference type="SMART" id="SM00487">
    <property type="entry name" value="DEXDc"/>
    <property type="match status" value="1"/>
</dbReference>
<feature type="domain" description="Helicase ATP-binding" evidence="11">
    <location>
        <begin position="296"/>
        <end position="508"/>
    </location>
</feature>
<evidence type="ECO:0000256" key="5">
    <source>
        <dbReference type="ARBA" id="ARBA00022741"/>
    </source>
</evidence>
<dbReference type="GO" id="GO:0005524">
    <property type="term" value="F:ATP binding"/>
    <property type="evidence" value="ECO:0007669"/>
    <property type="project" value="UniProtKB-KW"/>
</dbReference>
<evidence type="ECO:0000256" key="1">
    <source>
        <dbReference type="ARBA" id="ARBA00006847"/>
    </source>
</evidence>
<dbReference type="Pfam" id="PF18019">
    <property type="entry name" value="Cas3_HD"/>
    <property type="match status" value="1"/>
</dbReference>
<evidence type="ECO:0000256" key="7">
    <source>
        <dbReference type="ARBA" id="ARBA00022806"/>
    </source>
</evidence>
<gene>
    <name evidence="13" type="ORF">CXF48_01965</name>
</gene>
<dbReference type="PANTHER" id="PTHR47963">
    <property type="entry name" value="DEAD-BOX ATP-DEPENDENT RNA HELICASE 47, MITOCHONDRIAL"/>
    <property type="match status" value="1"/>
</dbReference>
<accession>A0A3R8QI18</accession>
<keyword evidence="4" id="KW-0479">Metal-binding</keyword>
<evidence type="ECO:0000259" key="12">
    <source>
        <dbReference type="PROSITE" id="PS51643"/>
    </source>
</evidence>
<keyword evidence="7" id="KW-0347">Helicase</keyword>
<dbReference type="NCBIfam" id="TIGR01596">
    <property type="entry name" value="cas3_HD"/>
    <property type="match status" value="1"/>
</dbReference>
<sequence>MCLSVTSEEARVGHRPAPDLELFWGKSSSGGAAWLPVLAHLRDTASVIGHVADTLVPAGLRDRVAGRLGEASWRDAMVLAALAHDVGKVSVYFQPKVPELYARVRDAGFTGDPPQADLTAAPHPLVGALTLADWLRARAGRRVPRRTLRGWRAVVGGHHGVFPSDAALERVRTLLDREPAPWSQARHRMLDQLVDDHGIGDREIAALAAVPWEDRDVVTVTGALIAADWVASSETAFPYDLQAVPPAVRAERGRAAVDLGGRWRPGDGDATTFARRFGLPAGSVVRPVQAAAVRAATELDGPGMLVIENETGAGKTEAALAAAEILARRLDLDGLFFAQPTRVTSDAMYDRVRTWLTTGDPSASVSLILAHGKAELHGSYAAGWLSAQAADPTCICDDGDPAAPGVEATAWFRGRRTALLASVVVGTIDQLLVAALRSRHLAMRHAGLAGKVVVVDEVHAADSFMQRYLHRALEWLGAYGSPVILLSATLPRGQREALVAAYHRGLTGSDGPPPAVPDDTGYPRLTAVSASGVRVTVPGTDGRPRFTRIDFRDGDLPEMAATVRDLTGDGGCVGVVCSTVSRAQELYRLVTATGDVAAGEVVLLHSRFPAGRRARIEADLVAALGRRGPGTRPRRLIVISTQIIEQGLDLDLDALVSDIAPVDLIIQRIGRVHRHRDLGVTRPPDLATPRVLVFGAGVPDESAPPPVFPAGVAAVYGDSRLLAGALLLGRVARTRGGVTSPDDVAALVDLAYSGVPDVPEAWRERWDRARREEDERDERRRHRADALLIPPPGGGTLDRWSSTMSVADESVGAAQVRDADDGPEVVLVRRAGDRIRPLAGLTAADVPVDGPVPDDTARDLARCTVRLPAWVVRGRDGIRELEQDAVASWARSRWLRGCQALVLGEDLTRRLGDRVLRYDDTLGLVVGTEPGGGAGMGP</sequence>
<keyword evidence="6" id="KW-0378">Hydrolase</keyword>
<dbReference type="CDD" id="cd09641">
    <property type="entry name" value="Cas3''_I"/>
    <property type="match status" value="1"/>
</dbReference>
<dbReference type="GO" id="GO:0016787">
    <property type="term" value="F:hydrolase activity"/>
    <property type="evidence" value="ECO:0007669"/>
    <property type="project" value="UniProtKB-KW"/>
</dbReference>
<dbReference type="Pfam" id="PF18395">
    <property type="entry name" value="Cas3_C"/>
    <property type="match status" value="1"/>
</dbReference>
<organism evidence="13 14">
    <name type="scientific">Corynebacterium bovis</name>
    <dbReference type="NCBI Taxonomy" id="36808"/>
    <lineage>
        <taxon>Bacteria</taxon>
        <taxon>Bacillati</taxon>
        <taxon>Actinomycetota</taxon>
        <taxon>Actinomycetes</taxon>
        <taxon>Mycobacteriales</taxon>
        <taxon>Corynebacteriaceae</taxon>
        <taxon>Corynebacterium</taxon>
    </lineage>
</organism>
<dbReference type="InterPro" id="IPR006483">
    <property type="entry name" value="CRISPR-assoc_Cas3_HD"/>
</dbReference>
<dbReference type="InterPro" id="IPR014001">
    <property type="entry name" value="Helicase_ATP-bd"/>
</dbReference>
<dbReference type="CDD" id="cd17930">
    <property type="entry name" value="DEXHc_cas3"/>
    <property type="match status" value="1"/>
</dbReference>
<evidence type="ECO:0000256" key="8">
    <source>
        <dbReference type="ARBA" id="ARBA00022840"/>
    </source>
</evidence>
<evidence type="ECO:0000313" key="13">
    <source>
        <dbReference type="EMBL" id="RRO87694.1"/>
    </source>
</evidence>
<protein>
    <submittedName>
        <fullName evidence="13">CRISPR-associated helicase/endonuclease Cas3</fullName>
    </submittedName>
</protein>
<comment type="similarity">
    <text evidence="1">In the N-terminal section; belongs to the CRISPR-associated nuclease Cas3-HD family.</text>
</comment>
<keyword evidence="13" id="KW-0255">Endonuclease</keyword>
<dbReference type="InterPro" id="IPR006474">
    <property type="entry name" value="Helicase_Cas3_CRISPR-ass_core"/>
</dbReference>
<reference evidence="13 14" key="1">
    <citation type="submission" date="2018-01" db="EMBL/GenBank/DDBJ databases">
        <title>Twenty Corynebacterium bovis Genomes.</title>
        <authorList>
            <person name="Gulvik C.A."/>
        </authorList>
    </citation>
    <scope>NUCLEOTIDE SEQUENCE [LARGE SCALE GENOMIC DNA]</scope>
    <source>
        <strain evidence="13 14">F6900</strain>
    </source>
</reference>
<evidence type="ECO:0000256" key="9">
    <source>
        <dbReference type="ARBA" id="ARBA00023118"/>
    </source>
</evidence>
<dbReference type="InterPro" id="IPR041372">
    <property type="entry name" value="Cas3_C"/>
</dbReference>
<name>A0A3R8QI18_9CORY</name>
<evidence type="ECO:0000313" key="14">
    <source>
        <dbReference type="Proteomes" id="UP000276526"/>
    </source>
</evidence>
<dbReference type="Pfam" id="PF22590">
    <property type="entry name" value="Cas3-like_C_2"/>
    <property type="match status" value="1"/>
</dbReference>
<evidence type="ECO:0000256" key="6">
    <source>
        <dbReference type="ARBA" id="ARBA00022801"/>
    </source>
</evidence>
<dbReference type="EMBL" id="PQNK01000002">
    <property type="protein sequence ID" value="RRO87694.1"/>
    <property type="molecule type" value="Genomic_DNA"/>
</dbReference>
<dbReference type="AlphaFoldDB" id="A0A3R8QI18"/>
<dbReference type="PANTHER" id="PTHR47963:SF9">
    <property type="entry name" value="CRISPR-ASSOCIATED ENDONUCLEASE_HELICASE CAS3"/>
    <property type="match status" value="1"/>
</dbReference>
<evidence type="ECO:0000256" key="4">
    <source>
        <dbReference type="ARBA" id="ARBA00022723"/>
    </source>
</evidence>
<keyword evidence="5" id="KW-0547">Nucleotide-binding</keyword>
<dbReference type="InterPro" id="IPR027417">
    <property type="entry name" value="P-loop_NTPase"/>
</dbReference>
<comment type="caution">
    <text evidence="13">The sequence shown here is derived from an EMBL/GenBank/DDBJ whole genome shotgun (WGS) entry which is preliminary data.</text>
</comment>
<feature type="domain" description="HD Cas3-type" evidence="12">
    <location>
        <begin position="30"/>
        <end position="230"/>
    </location>
</feature>
<dbReference type="NCBIfam" id="TIGR01587">
    <property type="entry name" value="cas3_core"/>
    <property type="match status" value="1"/>
</dbReference>
<dbReference type="InterPro" id="IPR054712">
    <property type="entry name" value="Cas3-like_dom"/>
</dbReference>